<protein>
    <submittedName>
        <fullName evidence="2">Uncharacterized protein</fullName>
    </submittedName>
</protein>
<evidence type="ECO:0000256" key="1">
    <source>
        <dbReference type="SAM" id="Phobius"/>
    </source>
</evidence>
<feature type="transmembrane region" description="Helical" evidence="1">
    <location>
        <begin position="43"/>
        <end position="61"/>
    </location>
</feature>
<reference evidence="2" key="1">
    <citation type="submission" date="2018-01" db="EMBL/GenBank/DDBJ databases">
        <title>An insight into the sialome of Amazonian anophelines.</title>
        <authorList>
            <person name="Ribeiro J.M."/>
            <person name="Scarpassa V."/>
            <person name="Calvo E."/>
        </authorList>
    </citation>
    <scope>NUCLEOTIDE SEQUENCE</scope>
</reference>
<accession>A0A2M4DND7</accession>
<keyword evidence="1" id="KW-1133">Transmembrane helix</keyword>
<dbReference type="AlphaFoldDB" id="A0A2M4DND7"/>
<sequence length="102" mass="11994">MRMFNGKFTDSMYKTTIWLCVFTVLLPFGAGRRCWRPRRMLKAFALFHFTWFVVLTSGFGHWSTELMVKNADLLHSLHQRFLRSVATLGPLVNNLILRFVEP</sequence>
<evidence type="ECO:0000313" key="2">
    <source>
        <dbReference type="EMBL" id="MBW78648.1"/>
    </source>
</evidence>
<feature type="transmembrane region" description="Helical" evidence="1">
    <location>
        <begin position="12"/>
        <end position="31"/>
    </location>
</feature>
<organism evidence="2">
    <name type="scientific">Anopheles darlingi</name>
    <name type="common">Mosquito</name>
    <dbReference type="NCBI Taxonomy" id="43151"/>
    <lineage>
        <taxon>Eukaryota</taxon>
        <taxon>Metazoa</taxon>
        <taxon>Ecdysozoa</taxon>
        <taxon>Arthropoda</taxon>
        <taxon>Hexapoda</taxon>
        <taxon>Insecta</taxon>
        <taxon>Pterygota</taxon>
        <taxon>Neoptera</taxon>
        <taxon>Endopterygota</taxon>
        <taxon>Diptera</taxon>
        <taxon>Nematocera</taxon>
        <taxon>Culicoidea</taxon>
        <taxon>Culicidae</taxon>
        <taxon>Anophelinae</taxon>
        <taxon>Anopheles</taxon>
    </lineage>
</organism>
<keyword evidence="1" id="KW-0472">Membrane</keyword>
<dbReference type="EMBL" id="GGFL01014470">
    <property type="protein sequence ID" value="MBW78648.1"/>
    <property type="molecule type" value="Transcribed_RNA"/>
</dbReference>
<proteinExistence type="predicted"/>
<keyword evidence="1" id="KW-0812">Transmembrane</keyword>
<name>A0A2M4DND7_ANODA</name>